<proteinExistence type="predicted"/>
<sequence length="204" mass="23500">MKVHFKLLLSFIVLNLLSTLVAAGRENWLPRARNKKHSIFPRQSTTPTGVTLTSAAPFIVGQNNYGTSVSLQVSGSNLIVNYPLTKDFKYNEVHVWIGTGTPPNNPGSYPYIYMLDNNNYNNYNPSCNYYDNKSPCYNNHYNPTCNYNHTASVYYHHNHTASVYYHHNHTASIHYHHDYRASIHNYDGASVHHYYHRASIHNNH</sequence>
<feature type="chain" id="PRO_5035831436" evidence="1">
    <location>
        <begin position="24"/>
        <end position="204"/>
    </location>
</feature>
<keyword evidence="3" id="KW-1185">Reference proteome</keyword>
<evidence type="ECO:0000313" key="3">
    <source>
        <dbReference type="Proteomes" id="UP000249497"/>
    </source>
</evidence>
<reference evidence="2 3" key="1">
    <citation type="submission" date="2018-02" db="EMBL/GenBank/DDBJ databases">
        <title>The genomes of Aspergillus section Nigri reveals drivers in fungal speciation.</title>
        <authorList>
            <consortium name="DOE Joint Genome Institute"/>
            <person name="Vesth T.C."/>
            <person name="Nybo J."/>
            <person name="Theobald S."/>
            <person name="Brandl J."/>
            <person name="Frisvad J.C."/>
            <person name="Nielsen K.F."/>
            <person name="Lyhne E.K."/>
            <person name="Kogle M.E."/>
            <person name="Kuo A."/>
            <person name="Riley R."/>
            <person name="Clum A."/>
            <person name="Nolan M."/>
            <person name="Lipzen A."/>
            <person name="Salamov A."/>
            <person name="Henrissat B."/>
            <person name="Wiebenga A."/>
            <person name="De vries R.P."/>
            <person name="Grigoriev I.V."/>
            <person name="Mortensen U.H."/>
            <person name="Andersen M.R."/>
            <person name="Baker S.E."/>
        </authorList>
    </citation>
    <scope>NUCLEOTIDE SEQUENCE [LARGE SCALE GENOMIC DNA]</scope>
    <source>
        <strain evidence="2 3">CBS 114.51</strain>
    </source>
</reference>
<dbReference type="AlphaFoldDB" id="A0A8T8WJU3"/>
<evidence type="ECO:0000313" key="2">
    <source>
        <dbReference type="EMBL" id="RAH76095.1"/>
    </source>
</evidence>
<accession>A0A8T8WJU3</accession>
<dbReference type="EMBL" id="KZ824887">
    <property type="protein sequence ID" value="RAH76095.1"/>
    <property type="molecule type" value="Genomic_DNA"/>
</dbReference>
<protein>
    <submittedName>
        <fullName evidence="2">Uncharacterized protein</fullName>
    </submittedName>
</protein>
<evidence type="ECO:0000256" key="1">
    <source>
        <dbReference type="SAM" id="SignalP"/>
    </source>
</evidence>
<dbReference type="OrthoDB" id="4526773at2759"/>
<dbReference type="GeneID" id="37179188"/>
<gene>
    <name evidence="2" type="ORF">BO86DRAFT_425754</name>
</gene>
<keyword evidence="1" id="KW-0732">Signal</keyword>
<dbReference type="RefSeq" id="XP_025521989.1">
    <property type="nucleotide sequence ID" value="XM_025675496.1"/>
</dbReference>
<dbReference type="Proteomes" id="UP000249497">
    <property type="component" value="Unassembled WGS sequence"/>
</dbReference>
<feature type="signal peptide" evidence="1">
    <location>
        <begin position="1"/>
        <end position="23"/>
    </location>
</feature>
<organism evidence="2 3">
    <name type="scientific">Aspergillus japonicus CBS 114.51</name>
    <dbReference type="NCBI Taxonomy" id="1448312"/>
    <lineage>
        <taxon>Eukaryota</taxon>
        <taxon>Fungi</taxon>
        <taxon>Dikarya</taxon>
        <taxon>Ascomycota</taxon>
        <taxon>Pezizomycotina</taxon>
        <taxon>Eurotiomycetes</taxon>
        <taxon>Eurotiomycetidae</taxon>
        <taxon>Eurotiales</taxon>
        <taxon>Aspergillaceae</taxon>
        <taxon>Aspergillus</taxon>
        <taxon>Aspergillus subgen. Circumdati</taxon>
    </lineage>
</organism>
<name>A0A8T8WJU3_ASPJA</name>